<evidence type="ECO:0000313" key="2">
    <source>
        <dbReference type="EMBL" id="OGC35517.1"/>
    </source>
</evidence>
<protein>
    <submittedName>
        <fullName evidence="2">Uncharacterized protein</fullName>
    </submittedName>
</protein>
<accession>A0A1F4TSB4</accession>
<evidence type="ECO:0000256" key="1">
    <source>
        <dbReference type="SAM" id="SignalP"/>
    </source>
</evidence>
<keyword evidence="1" id="KW-0732">Signal</keyword>
<feature type="chain" id="PRO_5009514674" evidence="1">
    <location>
        <begin position="19"/>
        <end position="419"/>
    </location>
</feature>
<organism evidence="2 3">
    <name type="scientific">candidate division WOR-1 bacterium RIFOXYB2_FULL_48_7</name>
    <dbReference type="NCBI Taxonomy" id="1802583"/>
    <lineage>
        <taxon>Bacteria</taxon>
        <taxon>Bacillati</taxon>
        <taxon>Saganbacteria</taxon>
    </lineage>
</organism>
<dbReference type="SUPFAM" id="SSF89372">
    <property type="entry name" value="Fucose-specific lectin"/>
    <property type="match status" value="1"/>
</dbReference>
<dbReference type="STRING" id="1802583.A2311_01685"/>
<dbReference type="PROSITE" id="PS51257">
    <property type="entry name" value="PROKAR_LIPOPROTEIN"/>
    <property type="match status" value="1"/>
</dbReference>
<feature type="signal peptide" evidence="1">
    <location>
        <begin position="1"/>
        <end position="18"/>
    </location>
</feature>
<sequence length="419" mass="45406">MKKIFICLFFFLAIVTLGGCGGGGGETATTTTTTVTTTSTAASTTTGTSTTTVAETTTTTDTSTTTTITATTTTTSTTIISFAIETIDGQGFIAGSYCHIRVDNNNNPHISYYDSTNLRLRYANVATSWKEVVYDVGLTSRNNLAIDSNNKIHLVCYDNNNTRLEYISGEAGFWHESAVDASGWASELTMSGIAVDQQNRPLISYYKTSANNPVVVANNASGSWTADTVVEISQSSNNDTINAIAIDTNGKQHVLFVKNALHYANNVSGAWQIQATIESSDSGNFIAQNASFALGPDNVAHVCYMQNINPNYYFIYANNLTGSWVKETLFTSTETIGIYNSLAIDATGKVHISFTLGDNSRSLNYLTNINGPWHVTTVEALGVDQYSWNSIDVDNYCRPHIAFYDEVNRDLKYAAPVAQ</sequence>
<dbReference type="EMBL" id="MEUF01000025">
    <property type="protein sequence ID" value="OGC35517.1"/>
    <property type="molecule type" value="Genomic_DNA"/>
</dbReference>
<dbReference type="Proteomes" id="UP000178951">
    <property type="component" value="Unassembled WGS sequence"/>
</dbReference>
<reference evidence="2 3" key="1">
    <citation type="journal article" date="2016" name="Nat. Commun.">
        <title>Thousands of microbial genomes shed light on interconnected biogeochemical processes in an aquifer system.</title>
        <authorList>
            <person name="Anantharaman K."/>
            <person name="Brown C.T."/>
            <person name="Hug L.A."/>
            <person name="Sharon I."/>
            <person name="Castelle C.J."/>
            <person name="Probst A.J."/>
            <person name="Thomas B.C."/>
            <person name="Singh A."/>
            <person name="Wilkins M.J."/>
            <person name="Karaoz U."/>
            <person name="Brodie E.L."/>
            <person name="Williams K.H."/>
            <person name="Hubbard S.S."/>
            <person name="Banfield J.F."/>
        </authorList>
    </citation>
    <scope>NUCLEOTIDE SEQUENCE [LARGE SCALE GENOMIC DNA]</scope>
</reference>
<proteinExistence type="predicted"/>
<name>A0A1F4TSB4_UNCSA</name>
<dbReference type="AlphaFoldDB" id="A0A1F4TSB4"/>
<comment type="caution">
    <text evidence="2">The sequence shown here is derived from an EMBL/GenBank/DDBJ whole genome shotgun (WGS) entry which is preliminary data.</text>
</comment>
<evidence type="ECO:0000313" key="3">
    <source>
        <dbReference type="Proteomes" id="UP000178951"/>
    </source>
</evidence>
<gene>
    <name evidence="2" type="ORF">A2311_01685</name>
</gene>
<dbReference type="Gene3D" id="2.120.10.70">
    <property type="entry name" value="Fucose-specific lectin"/>
    <property type="match status" value="1"/>
</dbReference>